<dbReference type="Proteomes" id="UP000204602">
    <property type="component" value="Segment"/>
</dbReference>
<gene>
    <name evidence="1" type="ORF">TSARBOMBA_33</name>
</gene>
<reference evidence="1 2" key="1">
    <citation type="journal article" date="2015" name="Genome Announc.">
        <title>Complete Genome Sequence of Bacillus cereus Group Phage TsarBomba.</title>
        <authorList>
            <person name="Erill I."/>
            <person name="Caruso S.M."/>
        </authorList>
    </citation>
    <scope>NUCLEOTIDE SEQUENCE [LARGE SCALE GENOMIC DNA]</scope>
</reference>
<dbReference type="InterPro" id="IPR025586">
    <property type="entry name" value="PcfJ"/>
</dbReference>
<name>A0A0K2D004_9CAUD</name>
<dbReference type="OrthoDB" id="2850at10239"/>
<keyword evidence="2" id="KW-1185">Reference proteome</keyword>
<evidence type="ECO:0000313" key="1">
    <source>
        <dbReference type="EMBL" id="ALA13149.1"/>
    </source>
</evidence>
<dbReference type="RefSeq" id="YP_009206868.1">
    <property type="nucleotide sequence ID" value="NC_028890.1"/>
</dbReference>
<dbReference type="Pfam" id="PF14284">
    <property type="entry name" value="PcfJ"/>
    <property type="match status" value="1"/>
</dbReference>
<proteinExistence type="predicted"/>
<evidence type="ECO:0000313" key="2">
    <source>
        <dbReference type="Proteomes" id="UP000204602"/>
    </source>
</evidence>
<evidence type="ECO:0008006" key="3">
    <source>
        <dbReference type="Google" id="ProtNLM"/>
    </source>
</evidence>
<accession>A0A0K2D004</accession>
<dbReference type="KEGG" id="vg:26633359"/>
<protein>
    <recommendedName>
        <fullName evidence="3">PcfJ-like protein</fullName>
    </recommendedName>
</protein>
<sequence>MILTEDFTTVLDRIEAGELKPTFEIGHVSYYMIEKTAYSFHFYATYTKVVRKVEKLVLTEMMYDLRNKKYYIVRNGREVKFNLSNIDLVIPRDLLYGYSRSNDFYNSDGAKKFLDEVSVPENKGMYEKMVKIMGKIGEEKVTMTSRSLVRLIQEYSKLELLYKAGLNIDDIQKNSSLRKMVVAAERDGISKIHQMFGLTKSQYKFLRTFTNNADRLYGLAEHASFLTQQAMDIYRGYIKQIEDLQEVFQMDDRLAVFLKEETINDFLLANRVKESKIGNFADGSFFGFVFQHNHPNTYKLIEYLLFDCFNMQGLDYASAFVTYRDYYNMNVDMGNTSFHKYPRYLKTYHDIVARNYNVIKDPIAVAQFAKSADNYRVLETGRLGDYKVVVPKDAAEVVAEGNELHHCIASYVRKVNRGVSQIVFLRHKDDVDKPLVSVEIRDFKVVQAKGFANRDINKHEKEALHIFAKRHKLGVAATL</sequence>
<dbReference type="GeneID" id="26633359"/>
<dbReference type="EMBL" id="KT224359">
    <property type="protein sequence ID" value="ALA13149.1"/>
    <property type="molecule type" value="Genomic_DNA"/>
</dbReference>
<organism evidence="1 2">
    <name type="scientific">Bacillus phage TsarBomba</name>
    <dbReference type="NCBI Taxonomy" id="1690456"/>
    <lineage>
        <taxon>Viruses</taxon>
        <taxon>Duplodnaviria</taxon>
        <taxon>Heunggongvirae</taxon>
        <taxon>Uroviricota</taxon>
        <taxon>Caudoviricetes</taxon>
        <taxon>Herelleviridae</taxon>
        <taxon>Bastillevirinae</taxon>
        <taxon>Tsarbombavirus</taxon>
        <taxon>Tsarbombavirus tsarbomba</taxon>
    </lineage>
</organism>